<comment type="similarity">
    <text evidence="2 5">Belongs to the RxLR effector family.</text>
</comment>
<accession>A0A8T1W7X0</accession>
<evidence type="ECO:0000256" key="2">
    <source>
        <dbReference type="ARBA" id="ARBA00010400"/>
    </source>
</evidence>
<dbReference type="OrthoDB" id="105891at2759"/>
<dbReference type="Pfam" id="PF16810">
    <property type="entry name" value="RXLR"/>
    <property type="match status" value="1"/>
</dbReference>
<comment type="domain">
    <text evidence="5">The RxLR-dEER motif acts to carry the protein into the host cell cytoplasm through binding to cell surface phosphatidylinositol-3-phosphate.</text>
</comment>
<organism evidence="8 9">
    <name type="scientific">Phytophthora pseudosyringae</name>
    <dbReference type="NCBI Taxonomy" id="221518"/>
    <lineage>
        <taxon>Eukaryota</taxon>
        <taxon>Sar</taxon>
        <taxon>Stramenopiles</taxon>
        <taxon>Oomycota</taxon>
        <taxon>Peronosporomycetes</taxon>
        <taxon>Peronosporales</taxon>
        <taxon>Peronosporaceae</taxon>
        <taxon>Phytophthora</taxon>
    </lineage>
</organism>
<proteinExistence type="inferred from homology"/>
<evidence type="ECO:0000256" key="4">
    <source>
        <dbReference type="ARBA" id="ARBA00022729"/>
    </source>
</evidence>
<feature type="compositionally biased region" description="Acidic residues" evidence="6">
    <location>
        <begin position="104"/>
        <end position="119"/>
    </location>
</feature>
<comment type="function">
    <text evidence="5">Effector that suppresses plant defense responses during pathogen infection.</text>
</comment>
<reference evidence="8" key="1">
    <citation type="submission" date="2021-02" db="EMBL/GenBank/DDBJ databases">
        <authorList>
            <person name="Palmer J.M."/>
        </authorList>
    </citation>
    <scope>NUCLEOTIDE SEQUENCE</scope>
    <source>
        <strain evidence="8">SCRP734</strain>
    </source>
</reference>
<evidence type="ECO:0000256" key="3">
    <source>
        <dbReference type="ARBA" id="ARBA00022525"/>
    </source>
</evidence>
<keyword evidence="7" id="KW-0472">Membrane</keyword>
<keyword evidence="9" id="KW-1185">Reference proteome</keyword>
<name>A0A8T1W7X0_9STRA</name>
<keyword evidence="3 5" id="KW-0964">Secreted</keyword>
<evidence type="ECO:0000256" key="1">
    <source>
        <dbReference type="ARBA" id="ARBA00004613"/>
    </source>
</evidence>
<dbReference type="Proteomes" id="UP000694044">
    <property type="component" value="Unassembled WGS sequence"/>
</dbReference>
<feature type="region of interest" description="Disordered" evidence="6">
    <location>
        <begin position="86"/>
        <end position="119"/>
    </location>
</feature>
<dbReference type="InterPro" id="IPR031825">
    <property type="entry name" value="RXLR"/>
</dbReference>
<keyword evidence="7" id="KW-1133">Transmembrane helix</keyword>
<dbReference type="EMBL" id="JAGDFM010000045">
    <property type="protein sequence ID" value="KAG7389381.1"/>
    <property type="molecule type" value="Genomic_DNA"/>
</dbReference>
<gene>
    <name evidence="8" type="ORF">PHYPSEUDO_010509</name>
</gene>
<protein>
    <recommendedName>
        <fullName evidence="5">RxLR effector protein</fullName>
    </recommendedName>
</protein>
<evidence type="ECO:0000256" key="7">
    <source>
        <dbReference type="SAM" id="Phobius"/>
    </source>
</evidence>
<feature type="transmembrane region" description="Helical" evidence="7">
    <location>
        <begin position="47"/>
        <end position="65"/>
    </location>
</feature>
<evidence type="ECO:0000313" key="8">
    <source>
        <dbReference type="EMBL" id="KAG7389381.1"/>
    </source>
</evidence>
<evidence type="ECO:0000313" key="9">
    <source>
        <dbReference type="Proteomes" id="UP000694044"/>
    </source>
</evidence>
<evidence type="ECO:0000256" key="5">
    <source>
        <dbReference type="RuleBase" id="RU367124"/>
    </source>
</evidence>
<keyword evidence="7" id="KW-0812">Transmembrane</keyword>
<dbReference type="GO" id="GO:0005576">
    <property type="term" value="C:extracellular region"/>
    <property type="evidence" value="ECO:0007669"/>
    <property type="project" value="UniProtKB-SubCell"/>
</dbReference>
<comment type="subcellular location">
    <subcellularLocation>
        <location evidence="1 5">Secreted</location>
    </subcellularLocation>
</comment>
<keyword evidence="4" id="KW-0732">Signal</keyword>
<evidence type="ECO:0000256" key="6">
    <source>
        <dbReference type="SAM" id="MobiDB-lite"/>
    </source>
</evidence>
<dbReference type="AlphaFoldDB" id="A0A8T1W7X0"/>
<comment type="caution">
    <text evidence="8">The sequence shown here is derived from an EMBL/GenBank/DDBJ whole genome shotgun (WGS) entry which is preliminary data.</text>
</comment>
<sequence length="218" mass="23786">MTEAVRCRVATSTARLICALTSQFASQDASVQNSSGRRHRSKEPMRLSYILLLAAAALVGTLDGTEASGAALSKLKMANAVGLANAHESTGNGRRSLRVYKEDNVDDDDDDVDDDDEKDYEEEERMFSLGEKFKALQAAAKFSGKSTDDMSEVLKKLGPDEINAMFNQGESQIKKALPGFYKGMGAKDFDKLIRGLPDEQQALLLSGYSKYLHYNGGL</sequence>